<keyword evidence="1" id="KW-0472">Membrane</keyword>
<evidence type="ECO:0000313" key="3">
    <source>
        <dbReference type="Proteomes" id="UP000243650"/>
    </source>
</evidence>
<feature type="transmembrane region" description="Helical" evidence="1">
    <location>
        <begin position="30"/>
        <end position="48"/>
    </location>
</feature>
<comment type="caution">
    <text evidence="2">The sequence shown here is derived from an EMBL/GenBank/DDBJ whole genome shotgun (WGS) entry which is preliminary data.</text>
</comment>
<sequence>MRNFLEIYLICLITCAIIVVFFGAILQNFWMFVAVIALVLAAGVTAFFEQESRLEALEQKVKNLEGEE</sequence>
<dbReference type="AlphaFoldDB" id="A0A2P6MJF9"/>
<keyword evidence="1" id="KW-0812">Transmembrane</keyword>
<keyword evidence="1" id="KW-1133">Transmembrane helix</keyword>
<gene>
    <name evidence="2" type="ORF">C6I21_03490</name>
</gene>
<dbReference type="Proteomes" id="UP000243650">
    <property type="component" value="Unassembled WGS sequence"/>
</dbReference>
<evidence type="ECO:0000313" key="2">
    <source>
        <dbReference type="EMBL" id="PRO66416.1"/>
    </source>
</evidence>
<keyword evidence="3" id="KW-1185">Reference proteome</keyword>
<name>A0A2P6MJF9_ALKUR</name>
<dbReference type="RefSeq" id="WP_105958055.1">
    <property type="nucleotide sequence ID" value="NZ_PVNS01000003.1"/>
</dbReference>
<proteinExistence type="predicted"/>
<feature type="transmembrane region" description="Helical" evidence="1">
    <location>
        <begin position="7"/>
        <end position="24"/>
    </location>
</feature>
<dbReference type="EMBL" id="PVNS01000003">
    <property type="protein sequence ID" value="PRO66416.1"/>
    <property type="molecule type" value="Genomic_DNA"/>
</dbReference>
<protein>
    <submittedName>
        <fullName evidence="2">Uncharacterized protein</fullName>
    </submittedName>
</protein>
<accession>A0A2P6MJF9</accession>
<reference evidence="2 3" key="1">
    <citation type="submission" date="2018-03" db="EMBL/GenBank/DDBJ databases">
        <title>Bacillus urumqiensis sp. nov., a moderately haloalkaliphilic bacterium isolated from a salt lake.</title>
        <authorList>
            <person name="Zhao B."/>
            <person name="Liao Z."/>
        </authorList>
    </citation>
    <scope>NUCLEOTIDE SEQUENCE [LARGE SCALE GENOMIC DNA]</scope>
    <source>
        <strain evidence="2 3">BZ-SZ-XJ18</strain>
    </source>
</reference>
<evidence type="ECO:0000256" key="1">
    <source>
        <dbReference type="SAM" id="Phobius"/>
    </source>
</evidence>
<organism evidence="2 3">
    <name type="scientific">Alkalicoccus urumqiensis</name>
    <name type="common">Bacillus urumqiensis</name>
    <dbReference type="NCBI Taxonomy" id="1548213"/>
    <lineage>
        <taxon>Bacteria</taxon>
        <taxon>Bacillati</taxon>
        <taxon>Bacillota</taxon>
        <taxon>Bacilli</taxon>
        <taxon>Bacillales</taxon>
        <taxon>Bacillaceae</taxon>
        <taxon>Alkalicoccus</taxon>
    </lineage>
</organism>